<accession>I5BZX6</accession>
<dbReference type="InterPro" id="IPR036412">
    <property type="entry name" value="HAD-like_sf"/>
</dbReference>
<evidence type="ECO:0000313" key="2">
    <source>
        <dbReference type="Proteomes" id="UP000005551"/>
    </source>
</evidence>
<dbReference type="NCBIfam" id="TIGR01549">
    <property type="entry name" value="HAD-SF-IA-v1"/>
    <property type="match status" value="1"/>
</dbReference>
<keyword evidence="2" id="KW-1185">Reference proteome</keyword>
<dbReference type="NCBIfam" id="TIGR02254">
    <property type="entry name" value="YjjG_YfnB"/>
    <property type="match status" value="1"/>
</dbReference>
<dbReference type="STRING" id="1189621.A3SI_14209"/>
<dbReference type="InterPro" id="IPR011951">
    <property type="entry name" value="HAD-SF_hydro_IA_YjjG/PynA"/>
</dbReference>
<reference evidence="1 2" key="1">
    <citation type="submission" date="2012-05" db="EMBL/GenBank/DDBJ databases">
        <title>Genome sequence of Nitritalea halalkaliphila LW7.</title>
        <authorList>
            <person name="Jangir P.K."/>
            <person name="Singh A."/>
            <person name="Shivaji S."/>
            <person name="Sharma R."/>
        </authorList>
    </citation>
    <scope>NUCLEOTIDE SEQUENCE [LARGE SCALE GENOMIC DNA]</scope>
    <source>
        <strain evidence="1 2">LW7</strain>
    </source>
</reference>
<dbReference type="SFLD" id="SFLDS00003">
    <property type="entry name" value="Haloacid_Dehalogenase"/>
    <property type="match status" value="1"/>
</dbReference>
<dbReference type="Pfam" id="PF00702">
    <property type="entry name" value="Hydrolase"/>
    <property type="match status" value="1"/>
</dbReference>
<dbReference type="InterPro" id="IPR023214">
    <property type="entry name" value="HAD_sf"/>
</dbReference>
<gene>
    <name evidence="1" type="ORF">A3SI_14209</name>
</gene>
<dbReference type="EMBL" id="AJYA01000033">
    <property type="protein sequence ID" value="EIM75128.1"/>
    <property type="molecule type" value="Genomic_DNA"/>
</dbReference>
<dbReference type="CDD" id="cd04305">
    <property type="entry name" value="HAD_Neu5Ac-Pase_like"/>
    <property type="match status" value="1"/>
</dbReference>
<dbReference type="AlphaFoldDB" id="I5BZX6"/>
<dbReference type="SFLD" id="SFLDG01129">
    <property type="entry name" value="C1.5:_HAD__Beta-PGM__Phosphata"/>
    <property type="match status" value="1"/>
</dbReference>
<dbReference type="GO" id="GO:0008253">
    <property type="term" value="F:5'-nucleotidase activity"/>
    <property type="evidence" value="ECO:0007669"/>
    <property type="project" value="InterPro"/>
</dbReference>
<keyword evidence="1" id="KW-0378">Hydrolase</keyword>
<dbReference type="InterPro" id="IPR006439">
    <property type="entry name" value="HAD-SF_hydro_IA"/>
</dbReference>
<dbReference type="InterPro" id="IPR052550">
    <property type="entry name" value="Pyrimidine_5'-ntase_YjjG"/>
</dbReference>
<comment type="caution">
    <text evidence="1">The sequence shown here is derived from an EMBL/GenBank/DDBJ whole genome shotgun (WGS) entry which is preliminary data.</text>
</comment>
<name>I5BZX6_9BACT</name>
<dbReference type="PRINTS" id="PR00413">
    <property type="entry name" value="HADHALOGNASE"/>
</dbReference>
<evidence type="ECO:0000313" key="1">
    <source>
        <dbReference type="EMBL" id="EIM75128.1"/>
    </source>
</evidence>
<dbReference type="SUPFAM" id="SSF56784">
    <property type="entry name" value="HAD-like"/>
    <property type="match status" value="1"/>
</dbReference>
<protein>
    <submittedName>
        <fullName evidence="1">HAD superfamily hydrolase</fullName>
    </submittedName>
</protein>
<dbReference type="PANTHER" id="PTHR47478:SF1">
    <property type="entry name" value="PYRIMIDINE 5'-NUCLEOTIDASE YJJG"/>
    <property type="match status" value="1"/>
</dbReference>
<dbReference type="Gene3D" id="3.40.50.1000">
    <property type="entry name" value="HAD superfamily/HAD-like"/>
    <property type="match status" value="1"/>
</dbReference>
<dbReference type="Gene3D" id="1.10.150.240">
    <property type="entry name" value="Putative phosphatase, domain 2"/>
    <property type="match status" value="1"/>
</dbReference>
<dbReference type="RefSeq" id="WP_009056066.1">
    <property type="nucleotide sequence ID" value="NZ_AJYA01000033.1"/>
</dbReference>
<sequence length="231" mass="26682">MKRYEHIFFDLDHTLWDYDTNVRHALHALYGQFGLQERGIHSPERLLQAFNQVNFELWAMYDKGEVDKVSLRQRRFPWIFEVAEADPQAVPAGLEEAFMQQTSSQPGLMPHALDLLHYLKPRYPLHIITNGFDESQALKMRSSGLSPFFELVVTSETTGHKKPDRRIFDYALERLQTRPEACLMVGDNPNSDMLGALNAGIDRVFYTPNGRSCQHPVTHTIRQLDQLKSLL</sequence>
<dbReference type="PANTHER" id="PTHR47478">
    <property type="match status" value="1"/>
</dbReference>
<proteinExistence type="predicted"/>
<dbReference type="OrthoDB" id="9802350at2"/>
<dbReference type="Proteomes" id="UP000005551">
    <property type="component" value="Unassembled WGS sequence"/>
</dbReference>
<dbReference type="InterPro" id="IPR023198">
    <property type="entry name" value="PGP-like_dom2"/>
</dbReference>
<organism evidence="1 2">
    <name type="scientific">Nitritalea halalkaliphila LW7</name>
    <dbReference type="NCBI Taxonomy" id="1189621"/>
    <lineage>
        <taxon>Bacteria</taxon>
        <taxon>Pseudomonadati</taxon>
        <taxon>Bacteroidota</taxon>
        <taxon>Cytophagia</taxon>
        <taxon>Cytophagales</taxon>
        <taxon>Cyclobacteriaceae</taxon>
        <taxon>Nitritalea</taxon>
    </lineage>
</organism>